<dbReference type="RefSeq" id="WP_165907932.1">
    <property type="nucleotide sequence ID" value="NZ_SLUN01000011.1"/>
</dbReference>
<dbReference type="InterPro" id="IPR020449">
    <property type="entry name" value="Tscrpt_reg_AraC-type_HTH"/>
</dbReference>
<keyword evidence="3 8" id="KW-0597">Phosphoprotein</keyword>
<keyword evidence="5" id="KW-0805">Transcription regulation</keyword>
<dbReference type="Pfam" id="PF12833">
    <property type="entry name" value="HTH_18"/>
    <property type="match status" value="1"/>
</dbReference>
<dbReference type="SUPFAM" id="SSF52172">
    <property type="entry name" value="CheY-like"/>
    <property type="match status" value="1"/>
</dbReference>
<dbReference type="PRINTS" id="PR00032">
    <property type="entry name" value="HTHARAC"/>
</dbReference>
<dbReference type="InterPro" id="IPR018062">
    <property type="entry name" value="HTH_AraC-typ_CS"/>
</dbReference>
<dbReference type="InterPro" id="IPR018060">
    <property type="entry name" value="HTH_AraC"/>
</dbReference>
<organism evidence="11 12">
    <name type="scientific">Hydrogenispora ethanolica</name>
    <dbReference type="NCBI Taxonomy" id="1082276"/>
    <lineage>
        <taxon>Bacteria</taxon>
        <taxon>Bacillati</taxon>
        <taxon>Bacillota</taxon>
        <taxon>Hydrogenispora</taxon>
    </lineage>
</organism>
<gene>
    <name evidence="11" type="ORF">EDC14_101135</name>
</gene>
<dbReference type="AlphaFoldDB" id="A0A4R1RU50"/>
<evidence type="ECO:0000256" key="3">
    <source>
        <dbReference type="ARBA" id="ARBA00022553"/>
    </source>
</evidence>
<dbReference type="SMART" id="SM00342">
    <property type="entry name" value="HTH_ARAC"/>
    <property type="match status" value="1"/>
</dbReference>
<evidence type="ECO:0000256" key="2">
    <source>
        <dbReference type="ARBA" id="ARBA00022490"/>
    </source>
</evidence>
<protein>
    <submittedName>
        <fullName evidence="11">Two-component system response regulator YesN</fullName>
    </submittedName>
</protein>
<dbReference type="PROSITE" id="PS00041">
    <property type="entry name" value="HTH_ARAC_FAMILY_1"/>
    <property type="match status" value="1"/>
</dbReference>
<reference evidence="11 12" key="1">
    <citation type="submission" date="2019-03" db="EMBL/GenBank/DDBJ databases">
        <title>Genomic Encyclopedia of Type Strains, Phase IV (KMG-IV): sequencing the most valuable type-strain genomes for metagenomic binning, comparative biology and taxonomic classification.</title>
        <authorList>
            <person name="Goeker M."/>
        </authorList>
    </citation>
    <scope>NUCLEOTIDE SEQUENCE [LARGE SCALE GENOMIC DNA]</scope>
    <source>
        <strain evidence="11 12">LX-B</strain>
    </source>
</reference>
<dbReference type="InterPro" id="IPR011006">
    <property type="entry name" value="CheY-like_superfamily"/>
</dbReference>
<dbReference type="GO" id="GO:0005737">
    <property type="term" value="C:cytoplasm"/>
    <property type="evidence" value="ECO:0007669"/>
    <property type="project" value="UniProtKB-SubCell"/>
</dbReference>
<feature type="domain" description="HTH araC/xylS-type" evidence="9">
    <location>
        <begin position="437"/>
        <end position="535"/>
    </location>
</feature>
<evidence type="ECO:0000313" key="12">
    <source>
        <dbReference type="Proteomes" id="UP000295008"/>
    </source>
</evidence>
<evidence type="ECO:0000256" key="6">
    <source>
        <dbReference type="ARBA" id="ARBA00023125"/>
    </source>
</evidence>
<evidence type="ECO:0000256" key="1">
    <source>
        <dbReference type="ARBA" id="ARBA00004496"/>
    </source>
</evidence>
<dbReference type="CDD" id="cd17536">
    <property type="entry name" value="REC_YesN-like"/>
    <property type="match status" value="1"/>
</dbReference>
<keyword evidence="12" id="KW-1185">Reference proteome</keyword>
<name>A0A4R1RU50_HYDET</name>
<dbReference type="PANTHER" id="PTHR42713">
    <property type="entry name" value="HISTIDINE KINASE-RELATED"/>
    <property type="match status" value="1"/>
</dbReference>
<evidence type="ECO:0000256" key="5">
    <source>
        <dbReference type="ARBA" id="ARBA00023015"/>
    </source>
</evidence>
<dbReference type="GO" id="GO:0003700">
    <property type="term" value="F:DNA-binding transcription factor activity"/>
    <property type="evidence" value="ECO:0007669"/>
    <property type="project" value="InterPro"/>
</dbReference>
<accession>A0A4R1RU50</accession>
<dbReference type="PROSITE" id="PS01124">
    <property type="entry name" value="HTH_ARAC_FAMILY_2"/>
    <property type="match status" value="1"/>
</dbReference>
<dbReference type="SUPFAM" id="SSF46689">
    <property type="entry name" value="Homeodomain-like"/>
    <property type="match status" value="2"/>
</dbReference>
<evidence type="ECO:0000259" key="9">
    <source>
        <dbReference type="PROSITE" id="PS01124"/>
    </source>
</evidence>
<dbReference type="Gene3D" id="3.40.50.2300">
    <property type="match status" value="1"/>
</dbReference>
<dbReference type="Proteomes" id="UP000295008">
    <property type="component" value="Unassembled WGS sequence"/>
</dbReference>
<dbReference type="Gene3D" id="1.10.10.60">
    <property type="entry name" value="Homeodomain-like"/>
    <property type="match status" value="2"/>
</dbReference>
<dbReference type="InterPro" id="IPR009057">
    <property type="entry name" value="Homeodomain-like_sf"/>
</dbReference>
<evidence type="ECO:0000313" key="11">
    <source>
        <dbReference type="EMBL" id="TCL69914.1"/>
    </source>
</evidence>
<evidence type="ECO:0000259" key="10">
    <source>
        <dbReference type="PROSITE" id="PS50110"/>
    </source>
</evidence>
<feature type="domain" description="Response regulatory" evidence="10">
    <location>
        <begin position="3"/>
        <end position="120"/>
    </location>
</feature>
<keyword evidence="4" id="KW-0902">Two-component regulatory system</keyword>
<keyword evidence="7" id="KW-0804">Transcription</keyword>
<keyword evidence="2" id="KW-0963">Cytoplasm</keyword>
<dbReference type="InterPro" id="IPR051552">
    <property type="entry name" value="HptR"/>
</dbReference>
<sequence length="537" mass="61655">MIKVLIADDEEKVCTLIYKLVNWQDFDMEVVATVYNGIEALECIKALELDLVITDIRMPGYDGIELIAKAKEINDRLEFIIISGYRHFEYAQSAIKYGVSDYLLKPIKKEELIDTLKKIRLHCLERAEQLSAQEQLRLRLQDDTSKHREQLFADFLFSSTKLIDRLEELNKTYCFQFVPGVFQLTAIKIDCPYEDFNADSMKVLSEKVSKILDSVLRDNCYEMEMYYRDSIVYTLLNYSLEDSPSVRRQLKAVMAELLVQQTVFDKVFFTLGVGKPTEDVAKLPQCFSSAQNAVFQRLVDGTGKMIDDAPVAGYAPIKQDFLLGDFRRMMSQAVELLDLQAAQAAVGVLADAAPINEKTAGSQVYKLVVAAGEMFMLIIKNTQYNVEIPPEIYEEFKTRLSLCGNVEQLFETLNLLVRTQIDFIVQENRQADNRPIRMAKEYIQKNYMNPIGLEEISEMLGFNLSYFSALFKKETGKNFLEYLTEVRIANAKELLRETNLSIAEICNRVGYLDQKHFIATFKKYAGIKPGEFRKLYS</sequence>
<dbReference type="EMBL" id="SLUN01000011">
    <property type="protein sequence ID" value="TCL69914.1"/>
    <property type="molecule type" value="Genomic_DNA"/>
</dbReference>
<dbReference type="SMART" id="SM00448">
    <property type="entry name" value="REC"/>
    <property type="match status" value="1"/>
</dbReference>
<dbReference type="Pfam" id="PF00072">
    <property type="entry name" value="Response_reg"/>
    <property type="match status" value="1"/>
</dbReference>
<proteinExistence type="predicted"/>
<evidence type="ECO:0000256" key="7">
    <source>
        <dbReference type="ARBA" id="ARBA00023163"/>
    </source>
</evidence>
<dbReference type="InterPro" id="IPR001789">
    <property type="entry name" value="Sig_transdc_resp-reg_receiver"/>
</dbReference>
<feature type="modified residue" description="4-aspartylphosphate" evidence="8">
    <location>
        <position position="55"/>
    </location>
</feature>
<comment type="subcellular location">
    <subcellularLocation>
        <location evidence="1">Cytoplasm</location>
    </subcellularLocation>
</comment>
<dbReference type="PANTHER" id="PTHR42713:SF3">
    <property type="entry name" value="TRANSCRIPTIONAL REGULATORY PROTEIN HPTR"/>
    <property type="match status" value="1"/>
</dbReference>
<dbReference type="GO" id="GO:0043565">
    <property type="term" value="F:sequence-specific DNA binding"/>
    <property type="evidence" value="ECO:0007669"/>
    <property type="project" value="InterPro"/>
</dbReference>
<keyword evidence="6" id="KW-0238">DNA-binding</keyword>
<evidence type="ECO:0000256" key="4">
    <source>
        <dbReference type="ARBA" id="ARBA00023012"/>
    </source>
</evidence>
<evidence type="ECO:0000256" key="8">
    <source>
        <dbReference type="PROSITE-ProRule" id="PRU00169"/>
    </source>
</evidence>
<dbReference type="PROSITE" id="PS50110">
    <property type="entry name" value="RESPONSE_REGULATORY"/>
    <property type="match status" value="1"/>
</dbReference>
<dbReference type="GO" id="GO:0000160">
    <property type="term" value="P:phosphorelay signal transduction system"/>
    <property type="evidence" value="ECO:0007669"/>
    <property type="project" value="UniProtKB-KW"/>
</dbReference>
<comment type="caution">
    <text evidence="11">The sequence shown here is derived from an EMBL/GenBank/DDBJ whole genome shotgun (WGS) entry which is preliminary data.</text>
</comment>